<dbReference type="SUPFAM" id="SSF56601">
    <property type="entry name" value="beta-lactamase/transpeptidase-like"/>
    <property type="match status" value="1"/>
</dbReference>
<comment type="similarity">
    <text evidence="1 5">Belongs to the glutaminase family.</text>
</comment>
<evidence type="ECO:0000256" key="3">
    <source>
        <dbReference type="ARBA" id="ARBA00022801"/>
    </source>
</evidence>
<feature type="binding site" evidence="5">
    <location>
        <position position="186"/>
    </location>
    <ligand>
        <name>substrate</name>
    </ligand>
</feature>
<feature type="binding site" evidence="5">
    <location>
        <position position="193"/>
    </location>
    <ligand>
        <name>substrate</name>
    </ligand>
</feature>
<proteinExistence type="inferred from homology"/>
<dbReference type="NCBIfam" id="NF009020">
    <property type="entry name" value="PRK12356.1"/>
    <property type="match status" value="1"/>
</dbReference>
<evidence type="ECO:0000256" key="1">
    <source>
        <dbReference type="ARBA" id="ARBA00011076"/>
    </source>
</evidence>
<protein>
    <recommendedName>
        <fullName evidence="2 5">Glutaminase</fullName>
        <ecNumber evidence="2 5">3.5.1.2</ecNumber>
    </recommendedName>
</protein>
<gene>
    <name evidence="5 6" type="primary">glsA</name>
    <name evidence="6" type="ORF">GCM10022236_28230</name>
</gene>
<dbReference type="InterPro" id="IPR015868">
    <property type="entry name" value="Glutaminase"/>
</dbReference>
<comment type="catalytic activity">
    <reaction evidence="4 5">
        <text>L-glutamine + H2O = L-glutamate + NH4(+)</text>
        <dbReference type="Rhea" id="RHEA:15889"/>
        <dbReference type="ChEBI" id="CHEBI:15377"/>
        <dbReference type="ChEBI" id="CHEBI:28938"/>
        <dbReference type="ChEBI" id="CHEBI:29985"/>
        <dbReference type="ChEBI" id="CHEBI:58359"/>
        <dbReference type="EC" id="3.5.1.2"/>
    </reaction>
</comment>
<evidence type="ECO:0000313" key="7">
    <source>
        <dbReference type="Proteomes" id="UP001501490"/>
    </source>
</evidence>
<dbReference type="EMBL" id="BAABAB010000020">
    <property type="protein sequence ID" value="GAA3624245.1"/>
    <property type="molecule type" value="Genomic_DNA"/>
</dbReference>
<dbReference type="PANTHER" id="PTHR12544">
    <property type="entry name" value="GLUTAMINASE"/>
    <property type="match status" value="1"/>
</dbReference>
<sequence>MSKLTMHERLPFDEAAAPSLVSTGELPQPEQVQALVTEAYERYRGTADGTVADYIPALAEASPDLFGICVVGARGRYAEIGDVDVPFSIQSVSKPFVFALVCEAIGYEEARLRLGVNSTGFPFNSLMAVELNEDRTMNPLVNAGAIASSSLVPGDTAEDKWENIRRGLSRFAGRELSVNADVYASESATNLRNHGIARLLASYDRIYFDPEQITDVYTRQCSLDVTVHDLAVMGATLADGGMNPITGEQVLGHGVCRRVLAVMATAGLYELSGDWLYEVGMPGKSGVSGGIVTVSPGKGGLATFSPPLDVAGNSVRGQLVTKFLAERLGLNLFASVPVADPAASRA</sequence>
<comment type="subunit">
    <text evidence="5">Homotetramer.</text>
</comment>
<reference evidence="7" key="1">
    <citation type="journal article" date="2019" name="Int. J. Syst. Evol. Microbiol.">
        <title>The Global Catalogue of Microorganisms (GCM) 10K type strain sequencing project: providing services to taxonomists for standard genome sequencing and annotation.</title>
        <authorList>
            <consortium name="The Broad Institute Genomics Platform"/>
            <consortium name="The Broad Institute Genome Sequencing Center for Infectious Disease"/>
            <person name="Wu L."/>
            <person name="Ma J."/>
        </authorList>
    </citation>
    <scope>NUCLEOTIDE SEQUENCE [LARGE SCALE GENOMIC DNA]</scope>
    <source>
        <strain evidence="7">JCM 16929</strain>
    </source>
</reference>
<dbReference type="Gene3D" id="3.40.710.10">
    <property type="entry name" value="DD-peptidase/beta-lactamase superfamily"/>
    <property type="match status" value="1"/>
</dbReference>
<feature type="binding site" evidence="5">
    <location>
        <position position="91"/>
    </location>
    <ligand>
        <name>substrate</name>
    </ligand>
</feature>
<evidence type="ECO:0000256" key="2">
    <source>
        <dbReference type="ARBA" id="ARBA00012918"/>
    </source>
</evidence>
<comment type="caution">
    <text evidence="6">The sequence shown here is derived from an EMBL/GenBank/DDBJ whole genome shotgun (WGS) entry which is preliminary data.</text>
</comment>
<keyword evidence="5" id="KW-0007">Acetylation</keyword>
<evidence type="ECO:0000256" key="5">
    <source>
        <dbReference type="HAMAP-Rule" id="MF_00313"/>
    </source>
</evidence>
<keyword evidence="3 5" id="KW-0378">Hydrolase</keyword>
<evidence type="ECO:0000313" key="6">
    <source>
        <dbReference type="EMBL" id="GAA3624245.1"/>
    </source>
</evidence>
<dbReference type="NCBIfam" id="TIGR03814">
    <property type="entry name" value="Gln_ase"/>
    <property type="match status" value="1"/>
</dbReference>
<evidence type="ECO:0000256" key="4">
    <source>
        <dbReference type="ARBA" id="ARBA00049534"/>
    </source>
</evidence>
<feature type="binding site" evidence="5">
    <location>
        <position position="217"/>
    </location>
    <ligand>
        <name>substrate</name>
    </ligand>
</feature>
<feature type="binding site" evidence="5">
    <location>
        <position position="287"/>
    </location>
    <ligand>
        <name>substrate</name>
    </ligand>
</feature>
<dbReference type="HAMAP" id="MF_00313">
    <property type="entry name" value="Glutaminase"/>
    <property type="match status" value="1"/>
</dbReference>
<dbReference type="InterPro" id="IPR012338">
    <property type="entry name" value="Beta-lactam/transpept-like"/>
</dbReference>
<dbReference type="EC" id="3.5.1.2" evidence="2 5"/>
<dbReference type="RefSeq" id="WP_344805568.1">
    <property type="nucleotide sequence ID" value="NZ_BAABAB010000020.1"/>
</dbReference>
<organism evidence="6 7">
    <name type="scientific">Microlunatus ginsengisoli</name>
    <dbReference type="NCBI Taxonomy" id="363863"/>
    <lineage>
        <taxon>Bacteria</taxon>
        <taxon>Bacillati</taxon>
        <taxon>Actinomycetota</taxon>
        <taxon>Actinomycetes</taxon>
        <taxon>Propionibacteriales</taxon>
        <taxon>Propionibacteriaceae</taxon>
        <taxon>Microlunatus</taxon>
    </lineage>
</organism>
<dbReference type="Proteomes" id="UP001501490">
    <property type="component" value="Unassembled WGS sequence"/>
</dbReference>
<name>A0ABP7A3L8_9ACTN</name>
<feature type="binding site" evidence="5">
    <location>
        <position position="269"/>
    </location>
    <ligand>
        <name>substrate</name>
    </ligand>
</feature>
<feature type="binding site" evidence="5">
    <location>
        <position position="142"/>
    </location>
    <ligand>
        <name>substrate</name>
    </ligand>
</feature>
<accession>A0ABP7A3L8</accession>
<dbReference type="PANTHER" id="PTHR12544:SF48">
    <property type="entry name" value="GLUTAMINASE 1"/>
    <property type="match status" value="1"/>
</dbReference>
<dbReference type="Pfam" id="PF04960">
    <property type="entry name" value="Glutaminase"/>
    <property type="match status" value="1"/>
</dbReference>
<keyword evidence="7" id="KW-1185">Reference proteome</keyword>